<dbReference type="RefSeq" id="WP_072705232.1">
    <property type="nucleotide sequence ID" value="NZ_FRDH01000013.1"/>
</dbReference>
<evidence type="ECO:0000313" key="3">
    <source>
        <dbReference type="Proteomes" id="UP000184097"/>
    </source>
</evidence>
<feature type="transmembrane region" description="Helical" evidence="1">
    <location>
        <begin position="12"/>
        <end position="32"/>
    </location>
</feature>
<feature type="transmembrane region" description="Helical" evidence="1">
    <location>
        <begin position="229"/>
        <end position="249"/>
    </location>
</feature>
<evidence type="ECO:0000313" key="2">
    <source>
        <dbReference type="EMBL" id="SHN64099.1"/>
    </source>
</evidence>
<sequence>MNKTVTKLLNIVLILVMIGALASPLIGTAFTYPSEDDFSYESGGSAGAAEFGSSLIGSLYKVTVIYKMQQGCYTAMFLDHFIRPYSRFGLPGFHIAIIGYMVLFIWATWLVFSVLSRKNKTVSYCAMAAAMLSTFTMTGSVHDTKLFYWYTAVVGYTLMFTFSLFALYFSVLSVQETDNRKVNLFLVLSAIFAFLGSGGSLVITSPTCSFLLAVVIVSFDRVKAKKKLLIPFVFAMIGALVNVAAPGNYQRASADLKEGHTTVFDAIRDAFTFYFSEMKNVFDPIFIVVILAVILIGVIYKVRVKESGITNGMMGIIFVGVLLIQYFTVFPAAYGYHTNELSTHVTGMYDIIARFTFIFLGLCISQWFGETVVDKLTGKVSIGGKVDADHVVKYALGALTALALLLALVLPSAHVIVKDSFTARTFRDFKNGRFTEVYRIREYELTTFELAEEGTDCIIYIPWDVECESLPGLGIGSDSEWFTNVSAAHLFNLHTTTVLMP</sequence>
<organism evidence="2 3">
    <name type="scientific">Butyrivibrio hungatei DSM 14810</name>
    <dbReference type="NCBI Taxonomy" id="1121132"/>
    <lineage>
        <taxon>Bacteria</taxon>
        <taxon>Bacillati</taxon>
        <taxon>Bacillota</taxon>
        <taxon>Clostridia</taxon>
        <taxon>Lachnospirales</taxon>
        <taxon>Lachnospiraceae</taxon>
        <taxon>Butyrivibrio</taxon>
    </lineage>
</organism>
<reference evidence="2 3" key="1">
    <citation type="submission" date="2016-12" db="EMBL/GenBank/DDBJ databases">
        <authorList>
            <person name="Song W.-J."/>
            <person name="Kurnit D.M."/>
        </authorList>
    </citation>
    <scope>NUCLEOTIDE SEQUENCE [LARGE SCALE GENOMIC DNA]</scope>
    <source>
        <strain evidence="2 3">DSM 14810</strain>
    </source>
</reference>
<feature type="transmembrane region" description="Helical" evidence="1">
    <location>
        <begin position="348"/>
        <end position="368"/>
    </location>
</feature>
<feature type="transmembrane region" description="Helical" evidence="1">
    <location>
        <begin position="147"/>
        <end position="172"/>
    </location>
</feature>
<keyword evidence="1" id="KW-1133">Transmembrane helix</keyword>
<accession>A0A1M7T048</accession>
<feature type="transmembrane region" description="Helical" evidence="1">
    <location>
        <begin position="184"/>
        <end position="217"/>
    </location>
</feature>
<dbReference type="Proteomes" id="UP000184097">
    <property type="component" value="Unassembled WGS sequence"/>
</dbReference>
<protein>
    <recommendedName>
        <fullName evidence="4">Glucosyl transferase GtrII</fullName>
    </recommendedName>
</protein>
<dbReference type="EMBL" id="FRDH01000013">
    <property type="protein sequence ID" value="SHN64099.1"/>
    <property type="molecule type" value="Genomic_DNA"/>
</dbReference>
<feature type="transmembrane region" description="Helical" evidence="1">
    <location>
        <begin position="281"/>
        <end position="300"/>
    </location>
</feature>
<name>A0A1M7T048_9FIRM</name>
<proteinExistence type="predicted"/>
<keyword evidence="1" id="KW-0812">Transmembrane</keyword>
<evidence type="ECO:0008006" key="4">
    <source>
        <dbReference type="Google" id="ProtNLM"/>
    </source>
</evidence>
<feature type="transmembrane region" description="Helical" evidence="1">
    <location>
        <begin position="93"/>
        <end position="115"/>
    </location>
</feature>
<gene>
    <name evidence="2" type="ORF">SAMN02745247_02746</name>
</gene>
<dbReference type="AlphaFoldDB" id="A0A1M7T048"/>
<evidence type="ECO:0000256" key="1">
    <source>
        <dbReference type="SAM" id="Phobius"/>
    </source>
</evidence>
<feature type="transmembrane region" description="Helical" evidence="1">
    <location>
        <begin position="394"/>
        <end position="417"/>
    </location>
</feature>
<feature type="transmembrane region" description="Helical" evidence="1">
    <location>
        <begin position="312"/>
        <end position="336"/>
    </location>
</feature>
<keyword evidence="1" id="KW-0472">Membrane</keyword>